<dbReference type="PANTHER" id="PTHR33064:SF37">
    <property type="entry name" value="RIBONUCLEASE H"/>
    <property type="match status" value="1"/>
</dbReference>
<evidence type="ECO:0000259" key="2">
    <source>
        <dbReference type="PROSITE" id="PS50158"/>
    </source>
</evidence>
<evidence type="ECO:0008006" key="6">
    <source>
        <dbReference type="Google" id="ProtNLM"/>
    </source>
</evidence>
<proteinExistence type="predicted"/>
<comment type="caution">
    <text evidence="4">The sequence shown here is derived from an EMBL/GenBank/DDBJ whole genome shotgun (WGS) entry which is preliminary data.</text>
</comment>
<keyword evidence="1" id="KW-0863">Zinc-finger</keyword>
<dbReference type="InterPro" id="IPR043502">
    <property type="entry name" value="DNA/RNA_pol_sf"/>
</dbReference>
<dbReference type="InterPro" id="IPR001878">
    <property type="entry name" value="Znf_CCHC"/>
</dbReference>
<dbReference type="CDD" id="cd01647">
    <property type="entry name" value="RT_LTR"/>
    <property type="match status" value="1"/>
</dbReference>
<feature type="domain" description="Reverse transcriptase" evidence="3">
    <location>
        <begin position="269"/>
        <end position="451"/>
    </location>
</feature>
<dbReference type="Gene3D" id="4.10.60.10">
    <property type="entry name" value="Zinc finger, CCHC-type"/>
    <property type="match status" value="1"/>
</dbReference>
<dbReference type="AlphaFoldDB" id="A0A8J6CR68"/>
<dbReference type="InterPro" id="IPR036875">
    <property type="entry name" value="Znf_CCHC_sf"/>
</dbReference>
<dbReference type="InterPro" id="IPR051320">
    <property type="entry name" value="Viral_Replic_Matur_Polypro"/>
</dbReference>
<organism evidence="4 5">
    <name type="scientific">Gossypium anomalum</name>
    <dbReference type="NCBI Taxonomy" id="47600"/>
    <lineage>
        <taxon>Eukaryota</taxon>
        <taxon>Viridiplantae</taxon>
        <taxon>Streptophyta</taxon>
        <taxon>Embryophyta</taxon>
        <taxon>Tracheophyta</taxon>
        <taxon>Spermatophyta</taxon>
        <taxon>Magnoliopsida</taxon>
        <taxon>eudicotyledons</taxon>
        <taxon>Gunneridae</taxon>
        <taxon>Pentapetalae</taxon>
        <taxon>rosids</taxon>
        <taxon>malvids</taxon>
        <taxon>Malvales</taxon>
        <taxon>Malvaceae</taxon>
        <taxon>Malvoideae</taxon>
        <taxon>Gossypium</taxon>
    </lineage>
</organism>
<dbReference type="PROSITE" id="PS50878">
    <property type="entry name" value="RT_POL"/>
    <property type="match status" value="1"/>
</dbReference>
<keyword evidence="1" id="KW-0862">Zinc</keyword>
<evidence type="ECO:0000313" key="4">
    <source>
        <dbReference type="EMBL" id="KAG8481584.1"/>
    </source>
</evidence>
<gene>
    <name evidence="4" type="ORF">CXB51_026542</name>
</gene>
<dbReference type="GO" id="GO:0003676">
    <property type="term" value="F:nucleic acid binding"/>
    <property type="evidence" value="ECO:0007669"/>
    <property type="project" value="InterPro"/>
</dbReference>
<dbReference type="SUPFAM" id="SSF57756">
    <property type="entry name" value="Retrovirus zinc finger-like domains"/>
    <property type="match status" value="1"/>
</dbReference>
<dbReference type="Gene3D" id="3.30.70.270">
    <property type="match status" value="2"/>
</dbReference>
<reference evidence="4 5" key="1">
    <citation type="journal article" date="2021" name="bioRxiv">
        <title>The Gossypium anomalum genome as a resource for cotton improvement and evolutionary analysis of hybrid incompatibility.</title>
        <authorList>
            <person name="Grover C.E."/>
            <person name="Yuan D."/>
            <person name="Arick M.A."/>
            <person name="Miller E.R."/>
            <person name="Hu G."/>
            <person name="Peterson D.G."/>
            <person name="Wendel J.F."/>
            <person name="Udall J.A."/>
        </authorList>
    </citation>
    <scope>NUCLEOTIDE SEQUENCE [LARGE SCALE GENOMIC DNA]</scope>
    <source>
        <strain evidence="4">JFW-Udall</strain>
        <tissue evidence="4">Leaf</tissue>
    </source>
</reference>
<accession>A0A8J6CR68</accession>
<keyword evidence="1" id="KW-0479">Metal-binding</keyword>
<dbReference type="PROSITE" id="PS50158">
    <property type="entry name" value="ZF_CCHC"/>
    <property type="match status" value="1"/>
</dbReference>
<dbReference type="InterPro" id="IPR043128">
    <property type="entry name" value="Rev_trsase/Diguanyl_cyclase"/>
</dbReference>
<protein>
    <recommendedName>
        <fullName evidence="6">Reverse transcriptase domain-containing protein</fullName>
    </recommendedName>
</protein>
<evidence type="ECO:0000256" key="1">
    <source>
        <dbReference type="PROSITE-ProRule" id="PRU00047"/>
    </source>
</evidence>
<dbReference type="Gene3D" id="3.10.10.10">
    <property type="entry name" value="HIV Type 1 Reverse Transcriptase, subunit A, domain 1"/>
    <property type="match status" value="1"/>
</dbReference>
<dbReference type="PANTHER" id="PTHR33064">
    <property type="entry name" value="POL PROTEIN"/>
    <property type="match status" value="1"/>
</dbReference>
<dbReference type="InterPro" id="IPR000477">
    <property type="entry name" value="RT_dom"/>
</dbReference>
<dbReference type="EMBL" id="JAHUZN010000010">
    <property type="protein sequence ID" value="KAG8481584.1"/>
    <property type="molecule type" value="Genomic_DNA"/>
</dbReference>
<feature type="domain" description="CCHC-type" evidence="2">
    <location>
        <begin position="142"/>
        <end position="157"/>
    </location>
</feature>
<dbReference type="OrthoDB" id="1401424at2759"/>
<dbReference type="SUPFAM" id="SSF56672">
    <property type="entry name" value="DNA/RNA polymerases"/>
    <property type="match status" value="1"/>
</dbReference>
<name>A0A8J6CR68_9ROSI</name>
<evidence type="ECO:0000259" key="3">
    <source>
        <dbReference type="PROSITE" id="PS50878"/>
    </source>
</evidence>
<evidence type="ECO:0000313" key="5">
    <source>
        <dbReference type="Proteomes" id="UP000701853"/>
    </source>
</evidence>
<sequence length="545" mass="63559">MTKLFCALGLHPNLKLVILSSLPDPIQVAVNQALQTRNRDILQITIGELQQEVFIALEDICNRREIFKDYLHGDKIIDKACDDSYLKHKCTKDQFCDCHTKKMKYFKRHSFPRNTSRRKKRVKPQWRYLKKKKRKSIKSDHCFICNQKWHFSKNCPKNKQAKKMAQMIRQSGIKIQKEDDIESVCSIEDKPSNSTICAIPFQFPIYSKPITIIAFIDTGAAETIMNPDVLPPEWWKPHKNEDINPTKASHQGMNPDHLLLAKQECQELQQQDLIEPSDSQWACEAFYVNKRSEQIRGKLILVINYQPLNYFLQNDKFPLPNKDLLFSSLAKARVFSKFDLKVGFWKLGILPDDRLKTGFCIPNRHFQWKVMPFGLKIAPSLFQKVMIKVFHPLMKNALVYIDDILLYSRDEESHAELLEDFKSLVHKYGIMLSERKMLINKSEIEFLGMDIKDGRYSPGPHIAQKLLKFPSKNLSFKQTQQFVGIVNYLRNFIPKVSKYLNLLTKILKKNPPLWSSSQTRAVQRLKELTKDLPPLQILADGKRIL</sequence>
<dbReference type="GO" id="GO:0008270">
    <property type="term" value="F:zinc ion binding"/>
    <property type="evidence" value="ECO:0007669"/>
    <property type="project" value="UniProtKB-KW"/>
</dbReference>
<dbReference type="Pfam" id="PF00078">
    <property type="entry name" value="RVT_1"/>
    <property type="match status" value="1"/>
</dbReference>
<keyword evidence="5" id="KW-1185">Reference proteome</keyword>
<dbReference type="Proteomes" id="UP000701853">
    <property type="component" value="Chromosome 10"/>
</dbReference>